<comment type="similarity">
    <text evidence="1">Belongs to the ROK (NagC/XylR) family.</text>
</comment>
<keyword evidence="2" id="KW-0808">Transferase</keyword>
<dbReference type="InterPro" id="IPR043129">
    <property type="entry name" value="ATPase_NBD"/>
</dbReference>
<dbReference type="OrthoDB" id="49666at2"/>
<dbReference type="Gene3D" id="3.30.420.40">
    <property type="match status" value="2"/>
</dbReference>
<dbReference type="PANTHER" id="PTHR18964:SF149">
    <property type="entry name" value="BIFUNCTIONAL UDP-N-ACETYLGLUCOSAMINE 2-EPIMERASE_N-ACETYLMANNOSAMINE KINASE"/>
    <property type="match status" value="1"/>
</dbReference>
<evidence type="ECO:0000256" key="1">
    <source>
        <dbReference type="ARBA" id="ARBA00006479"/>
    </source>
</evidence>
<name>A0A1M6A6F0_9FLAO</name>
<dbReference type="Proteomes" id="UP000184432">
    <property type="component" value="Unassembled WGS sequence"/>
</dbReference>
<keyword evidence="2" id="KW-0418">Kinase</keyword>
<protein>
    <submittedName>
        <fullName evidence="2">Glucokinase</fullName>
    </submittedName>
</protein>
<evidence type="ECO:0000313" key="2">
    <source>
        <dbReference type="EMBL" id="SHI32084.1"/>
    </source>
</evidence>
<dbReference type="SUPFAM" id="SSF53067">
    <property type="entry name" value="Actin-like ATPase domain"/>
    <property type="match status" value="1"/>
</dbReference>
<reference evidence="3" key="1">
    <citation type="submission" date="2016-11" db="EMBL/GenBank/DDBJ databases">
        <authorList>
            <person name="Varghese N."/>
            <person name="Submissions S."/>
        </authorList>
    </citation>
    <scope>NUCLEOTIDE SEQUENCE [LARGE SCALE GENOMIC DNA]</scope>
    <source>
        <strain evidence="3">DSM 22623</strain>
    </source>
</reference>
<gene>
    <name evidence="2" type="ORF">SAMN04488508_101121</name>
</gene>
<organism evidence="2 3">
    <name type="scientific">Aquimarina spongiae</name>
    <dbReference type="NCBI Taxonomy" id="570521"/>
    <lineage>
        <taxon>Bacteria</taxon>
        <taxon>Pseudomonadati</taxon>
        <taxon>Bacteroidota</taxon>
        <taxon>Flavobacteriia</taxon>
        <taxon>Flavobacteriales</taxon>
        <taxon>Flavobacteriaceae</taxon>
        <taxon>Aquimarina</taxon>
    </lineage>
</organism>
<keyword evidence="3" id="KW-1185">Reference proteome</keyword>
<dbReference type="AlphaFoldDB" id="A0A1M6A6F0"/>
<proteinExistence type="inferred from homology"/>
<accession>A0A1M6A6F0</accession>
<dbReference type="PANTHER" id="PTHR18964">
    <property type="entry name" value="ROK (REPRESSOR, ORF, KINASE) FAMILY"/>
    <property type="match status" value="1"/>
</dbReference>
<dbReference type="GO" id="GO:0016301">
    <property type="term" value="F:kinase activity"/>
    <property type="evidence" value="ECO:0007669"/>
    <property type="project" value="UniProtKB-KW"/>
</dbReference>
<dbReference type="EMBL" id="FQYP01000001">
    <property type="protein sequence ID" value="SHI32084.1"/>
    <property type="molecule type" value="Genomic_DNA"/>
</dbReference>
<evidence type="ECO:0000313" key="3">
    <source>
        <dbReference type="Proteomes" id="UP000184432"/>
    </source>
</evidence>
<sequence>MTIGVDIGGSHIMAATINEKSPDKTQQVYKMEVGCNESRNIILDSWVSVLGIAIDNLKGEKLHGIGIAIPGPFDYYNGIFPNKGEGKFEKLYDVNLREYIKKELQLDSSTSVRFYNDAACFGIGEAWVGELSTFKKCVAITLGTGMGATFLDKGIPLKHGAGVPKDGELYHLPFEEGIADTYFSTQWFQRRYEEISGNQIKGVKELIMDTQNLTIAELIFKEFSQNLAVFLAPWLSGFEAEALVIGGNISNAWHFFEKDLKIALKEFQIDIPVYRSKLLENAALIGSARIIDNEIYDALING</sequence>
<dbReference type="InterPro" id="IPR000600">
    <property type="entry name" value="ROK"/>
</dbReference>
<dbReference type="RefSeq" id="WP_073312527.1">
    <property type="nucleotide sequence ID" value="NZ_FQYP01000001.1"/>
</dbReference>
<dbReference type="Pfam" id="PF00480">
    <property type="entry name" value="ROK"/>
    <property type="match status" value="1"/>
</dbReference>
<dbReference type="STRING" id="570521.SAMN04488508_101121"/>